<gene>
    <name evidence="2" type="ORF">BCR33DRAFT_786852</name>
</gene>
<feature type="transmembrane region" description="Helical" evidence="1">
    <location>
        <begin position="9"/>
        <end position="26"/>
    </location>
</feature>
<dbReference type="AlphaFoldDB" id="A0A1Y2C3T5"/>
<keyword evidence="1" id="KW-0812">Transmembrane</keyword>
<evidence type="ECO:0000313" key="3">
    <source>
        <dbReference type="Proteomes" id="UP000193642"/>
    </source>
</evidence>
<dbReference type="OrthoDB" id="10448562at2759"/>
<comment type="caution">
    <text evidence="2">The sequence shown here is derived from an EMBL/GenBank/DDBJ whole genome shotgun (WGS) entry which is preliminary data.</text>
</comment>
<protein>
    <submittedName>
        <fullName evidence="2">Uncharacterized protein</fullName>
    </submittedName>
</protein>
<sequence>MPSDVSHQIRKIVTVVFSAVGIILGIPECEPYFWAVFVLTLSVYTSAGYLHFHDLYQLFATPAVYFLVYMDHSVGQFSNVRDAILSPFPILLNTCILTSAVVINHTPHWRSSPTVLVAATIITEERNFLFSPGLAYAMKYVISYTASYLQDLPYPIQIFVQFICTAIVVWSICAILDFGSKKLGKLFFKTNLQPAKENDMELSMLWKKICAWHDQVARDVVKTESAEVGDKKEE</sequence>
<name>A0A1Y2C3T5_9FUNG</name>
<keyword evidence="3" id="KW-1185">Reference proteome</keyword>
<accession>A0A1Y2C3T5</accession>
<evidence type="ECO:0000313" key="2">
    <source>
        <dbReference type="EMBL" id="ORY41616.1"/>
    </source>
</evidence>
<proteinExistence type="predicted"/>
<feature type="transmembrane region" description="Helical" evidence="1">
    <location>
        <begin position="84"/>
        <end position="103"/>
    </location>
</feature>
<dbReference type="EMBL" id="MCGO01000031">
    <property type="protein sequence ID" value="ORY41616.1"/>
    <property type="molecule type" value="Genomic_DNA"/>
</dbReference>
<feature type="transmembrane region" description="Helical" evidence="1">
    <location>
        <begin position="158"/>
        <end position="179"/>
    </location>
</feature>
<reference evidence="2 3" key="1">
    <citation type="submission" date="2016-07" db="EMBL/GenBank/DDBJ databases">
        <title>Pervasive Adenine N6-methylation of Active Genes in Fungi.</title>
        <authorList>
            <consortium name="DOE Joint Genome Institute"/>
            <person name="Mondo S.J."/>
            <person name="Dannebaum R.O."/>
            <person name="Kuo R.C."/>
            <person name="Labutti K."/>
            <person name="Haridas S."/>
            <person name="Kuo A."/>
            <person name="Salamov A."/>
            <person name="Ahrendt S.R."/>
            <person name="Lipzen A."/>
            <person name="Sullivan W."/>
            <person name="Andreopoulos W.B."/>
            <person name="Clum A."/>
            <person name="Lindquist E."/>
            <person name="Daum C."/>
            <person name="Ramamoorthy G.K."/>
            <person name="Gryganskyi A."/>
            <person name="Culley D."/>
            <person name="Magnuson J.K."/>
            <person name="James T.Y."/>
            <person name="O'Malley M.A."/>
            <person name="Stajich J.E."/>
            <person name="Spatafora J.W."/>
            <person name="Visel A."/>
            <person name="Grigoriev I.V."/>
        </authorList>
    </citation>
    <scope>NUCLEOTIDE SEQUENCE [LARGE SCALE GENOMIC DNA]</scope>
    <source>
        <strain evidence="2 3">JEL800</strain>
    </source>
</reference>
<dbReference type="Proteomes" id="UP000193642">
    <property type="component" value="Unassembled WGS sequence"/>
</dbReference>
<keyword evidence="1" id="KW-0472">Membrane</keyword>
<evidence type="ECO:0000256" key="1">
    <source>
        <dbReference type="SAM" id="Phobius"/>
    </source>
</evidence>
<organism evidence="2 3">
    <name type="scientific">Rhizoclosmatium globosum</name>
    <dbReference type="NCBI Taxonomy" id="329046"/>
    <lineage>
        <taxon>Eukaryota</taxon>
        <taxon>Fungi</taxon>
        <taxon>Fungi incertae sedis</taxon>
        <taxon>Chytridiomycota</taxon>
        <taxon>Chytridiomycota incertae sedis</taxon>
        <taxon>Chytridiomycetes</taxon>
        <taxon>Chytridiales</taxon>
        <taxon>Chytriomycetaceae</taxon>
        <taxon>Rhizoclosmatium</taxon>
    </lineage>
</organism>
<keyword evidence="1" id="KW-1133">Transmembrane helix</keyword>
<feature type="transmembrane region" description="Helical" evidence="1">
    <location>
        <begin position="55"/>
        <end position="72"/>
    </location>
</feature>